<feature type="chain" id="PRO_5001473467" evidence="2">
    <location>
        <begin position="17"/>
        <end position="150"/>
    </location>
</feature>
<dbReference type="HOGENOM" id="CLU_1855754_0_0_1"/>
<evidence type="ECO:0000256" key="2">
    <source>
        <dbReference type="SAM" id="SignalP"/>
    </source>
</evidence>
<feature type="region of interest" description="Disordered" evidence="1">
    <location>
        <begin position="22"/>
        <end position="77"/>
    </location>
</feature>
<sequence length="150" mass="16258">MKLSITLASTIVLVAAAPVEVRDPQSGNGLGPGLNQGPSRRPQDSIVNLADRPGLNDENHSRVDVDRPTSGRPQDFNAASLPALIDALENQDVVSGTNLPGLNDELRESVNEKGFTAQMCRDIIANHGKTFAKKFDRWPNHRDADHCTKP</sequence>
<dbReference type="AlphaFoldDB" id="A0A014PQF3"/>
<organism evidence="3 4">
    <name type="scientific">Metarhizium robertsii</name>
    <dbReference type="NCBI Taxonomy" id="568076"/>
    <lineage>
        <taxon>Eukaryota</taxon>
        <taxon>Fungi</taxon>
        <taxon>Dikarya</taxon>
        <taxon>Ascomycota</taxon>
        <taxon>Pezizomycotina</taxon>
        <taxon>Sordariomycetes</taxon>
        <taxon>Hypocreomycetidae</taxon>
        <taxon>Hypocreales</taxon>
        <taxon>Clavicipitaceae</taxon>
        <taxon>Metarhizium</taxon>
    </lineage>
</organism>
<evidence type="ECO:0000313" key="3">
    <source>
        <dbReference type="EMBL" id="EXU99929.1"/>
    </source>
</evidence>
<accession>A0A014PQF3</accession>
<dbReference type="EMBL" id="JELW01000016">
    <property type="protein sequence ID" value="EXU99929.1"/>
    <property type="molecule type" value="Genomic_DNA"/>
</dbReference>
<name>A0A014PQF3_9HYPO</name>
<gene>
    <name evidence="3" type="ORF">X797_007058</name>
</gene>
<comment type="caution">
    <text evidence="3">The sequence shown here is derived from an EMBL/GenBank/DDBJ whole genome shotgun (WGS) entry which is preliminary data.</text>
</comment>
<keyword evidence="2" id="KW-0732">Signal</keyword>
<feature type="compositionally biased region" description="Basic and acidic residues" evidence="1">
    <location>
        <begin position="54"/>
        <end position="69"/>
    </location>
</feature>
<evidence type="ECO:0000313" key="4">
    <source>
        <dbReference type="Proteomes" id="UP000030151"/>
    </source>
</evidence>
<protein>
    <submittedName>
        <fullName evidence="3">Uncharacterized protein</fullName>
    </submittedName>
</protein>
<reference evidence="3 4" key="1">
    <citation type="submission" date="2014-02" db="EMBL/GenBank/DDBJ databases">
        <title>The genome sequence of the entomopathogenic fungus Metarhizium robertsii ARSEF 2575.</title>
        <authorList>
            <person name="Giuliano Garisto Donzelli B."/>
            <person name="Roe B.A."/>
            <person name="Macmil S.L."/>
            <person name="Krasnoff S.B."/>
            <person name="Gibson D.M."/>
        </authorList>
    </citation>
    <scope>NUCLEOTIDE SEQUENCE [LARGE SCALE GENOMIC DNA]</scope>
    <source>
        <strain evidence="3 4">ARSEF 2575</strain>
    </source>
</reference>
<evidence type="ECO:0000256" key="1">
    <source>
        <dbReference type="SAM" id="MobiDB-lite"/>
    </source>
</evidence>
<dbReference type="Proteomes" id="UP000030151">
    <property type="component" value="Unassembled WGS sequence"/>
</dbReference>
<feature type="signal peptide" evidence="2">
    <location>
        <begin position="1"/>
        <end position="16"/>
    </location>
</feature>
<proteinExistence type="predicted"/>